<feature type="region of interest" description="Disordered" evidence="1">
    <location>
        <begin position="177"/>
        <end position="211"/>
    </location>
</feature>
<dbReference type="PROSITE" id="PS50006">
    <property type="entry name" value="FHA_DOMAIN"/>
    <property type="match status" value="1"/>
</dbReference>
<accession>A0A8T0W578</accession>
<name>A0A8T0W578_PANVG</name>
<organism evidence="3 4">
    <name type="scientific">Panicum virgatum</name>
    <name type="common">Blackwell switchgrass</name>
    <dbReference type="NCBI Taxonomy" id="38727"/>
    <lineage>
        <taxon>Eukaryota</taxon>
        <taxon>Viridiplantae</taxon>
        <taxon>Streptophyta</taxon>
        <taxon>Embryophyta</taxon>
        <taxon>Tracheophyta</taxon>
        <taxon>Spermatophyta</taxon>
        <taxon>Magnoliopsida</taxon>
        <taxon>Liliopsida</taxon>
        <taxon>Poales</taxon>
        <taxon>Poaceae</taxon>
        <taxon>PACMAD clade</taxon>
        <taxon>Panicoideae</taxon>
        <taxon>Panicodae</taxon>
        <taxon>Paniceae</taxon>
        <taxon>Panicinae</taxon>
        <taxon>Panicum</taxon>
        <taxon>Panicum sect. Hiantes</taxon>
    </lineage>
</organism>
<dbReference type="GO" id="GO:0060962">
    <property type="term" value="P:regulation of ribosomal protein gene transcription by RNA polymerase II"/>
    <property type="evidence" value="ECO:0007669"/>
    <property type="project" value="InterPro"/>
</dbReference>
<evidence type="ECO:0000259" key="2">
    <source>
        <dbReference type="PROSITE" id="PS50006"/>
    </source>
</evidence>
<dbReference type="Pfam" id="PF00498">
    <property type="entry name" value="FHA"/>
    <property type="match status" value="1"/>
</dbReference>
<evidence type="ECO:0000313" key="3">
    <source>
        <dbReference type="EMBL" id="KAG2644441.1"/>
    </source>
</evidence>
<dbReference type="InterPro" id="IPR000253">
    <property type="entry name" value="FHA_dom"/>
</dbReference>
<keyword evidence="4" id="KW-1185">Reference proteome</keyword>
<dbReference type="Gene3D" id="2.60.200.20">
    <property type="match status" value="1"/>
</dbReference>
<dbReference type="PANTHER" id="PTHR21712:SF36">
    <property type="entry name" value="FHA DOMAIN-CONTAINING PROTEIN"/>
    <property type="match status" value="1"/>
</dbReference>
<feature type="compositionally biased region" description="Acidic residues" evidence="1">
    <location>
        <begin position="202"/>
        <end position="211"/>
    </location>
</feature>
<evidence type="ECO:0000313" key="4">
    <source>
        <dbReference type="Proteomes" id="UP000823388"/>
    </source>
</evidence>
<sequence>MAAPNSSAVSVDRDHILPGFPQPGFAKLQGKDFEYFIQKYSIILGRNTKTCKVDLDLSEFGGGRGPRVSRHHARIFYDFDRHHFALEVLGKNGCSIGNFSYLPGCDPIKLESQNLIEIAGRKFYFLLAIRSVAATLAAWGAHASSVPQSSSLMLPDGPGHSYADVYGRSNGENGVRQSGRFSGELDISNSDSITADPAVTDGESENDTEDQQLLDEEKDIVSSLVLLIPDICSPGEWLPMEKLHSELLERFGNNWPSARVRRYLQQQDGSVSSTETEGRPWCSLLPLLRKYPDDFVLSSVTRGEVTTEYVGLVSLVSLGNGP</sequence>
<dbReference type="GO" id="GO:0005634">
    <property type="term" value="C:nucleus"/>
    <property type="evidence" value="ECO:0007669"/>
    <property type="project" value="TreeGrafter"/>
</dbReference>
<dbReference type="SUPFAM" id="SSF49879">
    <property type="entry name" value="SMAD/FHA domain"/>
    <property type="match status" value="1"/>
</dbReference>
<dbReference type="PANTHER" id="PTHR21712">
    <property type="entry name" value="PRE-RRNA-PROCESSING PROTEIN FHL1"/>
    <property type="match status" value="1"/>
</dbReference>
<proteinExistence type="predicted"/>
<dbReference type="InterPro" id="IPR008984">
    <property type="entry name" value="SMAD_FHA_dom_sf"/>
</dbReference>
<dbReference type="OrthoDB" id="691130at2759"/>
<protein>
    <recommendedName>
        <fullName evidence="2">FHA domain-containing protein</fullName>
    </recommendedName>
</protein>
<comment type="caution">
    <text evidence="3">The sequence shown here is derived from an EMBL/GenBank/DDBJ whole genome shotgun (WGS) entry which is preliminary data.</text>
</comment>
<evidence type="ECO:0000256" key="1">
    <source>
        <dbReference type="SAM" id="MobiDB-lite"/>
    </source>
</evidence>
<dbReference type="Proteomes" id="UP000823388">
    <property type="component" value="Chromosome 2K"/>
</dbReference>
<dbReference type="EMBL" id="CM029039">
    <property type="protein sequence ID" value="KAG2644441.1"/>
    <property type="molecule type" value="Genomic_DNA"/>
</dbReference>
<gene>
    <name evidence="3" type="ORF">PVAP13_2KG203146</name>
</gene>
<dbReference type="InterPro" id="IPR045178">
    <property type="entry name" value="Fhl1/FHA1"/>
</dbReference>
<dbReference type="CDD" id="cd22701">
    <property type="entry name" value="FHA_FKH1-like"/>
    <property type="match status" value="1"/>
</dbReference>
<dbReference type="GO" id="GO:0043565">
    <property type="term" value="F:sequence-specific DNA binding"/>
    <property type="evidence" value="ECO:0007669"/>
    <property type="project" value="TreeGrafter"/>
</dbReference>
<feature type="domain" description="FHA" evidence="2">
    <location>
        <begin position="42"/>
        <end position="101"/>
    </location>
</feature>
<reference evidence="3" key="1">
    <citation type="submission" date="2020-05" db="EMBL/GenBank/DDBJ databases">
        <title>WGS assembly of Panicum virgatum.</title>
        <authorList>
            <person name="Lovell J.T."/>
            <person name="Jenkins J."/>
            <person name="Shu S."/>
            <person name="Juenger T.E."/>
            <person name="Schmutz J."/>
        </authorList>
    </citation>
    <scope>NUCLEOTIDE SEQUENCE</scope>
    <source>
        <strain evidence="3">AP13</strain>
    </source>
</reference>
<dbReference type="AlphaFoldDB" id="A0A8T0W578"/>